<comment type="subcellular location">
    <subcellularLocation>
        <location evidence="1">Membrane</location>
    </subcellularLocation>
</comment>
<dbReference type="PANTHER" id="PTHR46825">
    <property type="entry name" value="D-ALANYL-D-ALANINE-CARBOXYPEPTIDASE/ENDOPEPTIDASE AMPH"/>
    <property type="match status" value="1"/>
</dbReference>
<dbReference type="RefSeq" id="WP_377766998.1">
    <property type="nucleotide sequence ID" value="NZ_JBHULB010000014.1"/>
</dbReference>
<gene>
    <name evidence="6" type="ORF">ACFSQJ_11000</name>
</gene>
<evidence type="ECO:0000259" key="4">
    <source>
        <dbReference type="Pfam" id="PF00144"/>
    </source>
</evidence>
<feature type="transmembrane region" description="Helical" evidence="3">
    <location>
        <begin position="235"/>
        <end position="254"/>
    </location>
</feature>
<dbReference type="InterPro" id="IPR001466">
    <property type="entry name" value="Beta-lactam-related"/>
</dbReference>
<keyword evidence="6" id="KW-0378">Hydrolase</keyword>
<keyword evidence="7" id="KW-1185">Reference proteome</keyword>
<dbReference type="Pfam" id="PF00144">
    <property type="entry name" value="Beta-lactamase"/>
    <property type="match status" value="1"/>
</dbReference>
<dbReference type="InterPro" id="IPR003675">
    <property type="entry name" value="Rce1/LyrA-like_dom"/>
</dbReference>
<dbReference type="Proteomes" id="UP001597526">
    <property type="component" value="Unassembled WGS sequence"/>
</dbReference>
<keyword evidence="3" id="KW-1133">Transmembrane helix</keyword>
<name>A0ABW5MYF8_9FLAO</name>
<organism evidence="6 7">
    <name type="scientific">Croceitalea marina</name>
    <dbReference type="NCBI Taxonomy" id="1775166"/>
    <lineage>
        <taxon>Bacteria</taxon>
        <taxon>Pseudomonadati</taxon>
        <taxon>Bacteroidota</taxon>
        <taxon>Flavobacteriia</taxon>
        <taxon>Flavobacteriales</taxon>
        <taxon>Flavobacteriaceae</taxon>
        <taxon>Croceitalea</taxon>
    </lineage>
</organism>
<feature type="transmembrane region" description="Helical" evidence="3">
    <location>
        <begin position="151"/>
        <end position="167"/>
    </location>
</feature>
<dbReference type="InterPro" id="IPR012338">
    <property type="entry name" value="Beta-lactam/transpept-like"/>
</dbReference>
<feature type="transmembrane region" description="Helical" evidence="3">
    <location>
        <begin position="12"/>
        <end position="37"/>
    </location>
</feature>
<evidence type="ECO:0000256" key="3">
    <source>
        <dbReference type="SAM" id="Phobius"/>
    </source>
</evidence>
<dbReference type="Gene3D" id="3.40.710.10">
    <property type="entry name" value="DD-peptidase/beta-lactamase superfamily"/>
    <property type="match status" value="1"/>
</dbReference>
<evidence type="ECO:0000259" key="5">
    <source>
        <dbReference type="Pfam" id="PF02517"/>
    </source>
</evidence>
<dbReference type="InterPro" id="IPR050491">
    <property type="entry name" value="AmpC-like"/>
</dbReference>
<feature type="transmembrane region" description="Helical" evidence="3">
    <location>
        <begin position="196"/>
        <end position="215"/>
    </location>
</feature>
<evidence type="ECO:0000256" key="1">
    <source>
        <dbReference type="ARBA" id="ARBA00004370"/>
    </source>
</evidence>
<feature type="transmembrane region" description="Helical" evidence="3">
    <location>
        <begin position="173"/>
        <end position="189"/>
    </location>
</feature>
<keyword evidence="3" id="KW-0812">Transmembrane</keyword>
<dbReference type="PANTHER" id="PTHR46825:SF11">
    <property type="entry name" value="PENICILLIN-BINDING PROTEIN 4"/>
    <property type="match status" value="1"/>
</dbReference>
<sequence length="627" mass="70741">MKKNDLTILQSFGITGIVILGMLLFSPVSLLLGNFMGKELATLIYYLLSIGVPFWIISAIRKSKTNSKTLNFKIENKRIIPFIIIATVALLFGLISPITNLIPIPESIKQVFLSFSNQTGIFAFILMVFAAPILEEFIFRAIILDGLLKKYTPITAILISSFLFELVHLNPWQFVTGLVIGIFSGWVYYRTQSISYSIIIHATANFSGYLVRYFVDMDSTMNQTLTELYGGLLSLVLAICGSVLLVLVCIYFLNKEFAKRKSISKGKNSIILLILYSTISISSCSPDVKSEFSEIQNYLNALTTEDFSGAILVAKEDSIIDYRAYGYANIEHKIKNEVHTRFNLASITKMITAVGVLKLYDEGKISLEEPIKKYLPNYSNEEVKSSVTIHQLLSHTSGLNNFYTEERFLATDKLQYKNVSDFVPLFENDTLLFKPGSKYHYSASGFVLLGLIIEEVSEQNYYDYIKNAVFKPAQMENASVFEIDAITENRADGYTSHFGEMETLKKNESYLSKASPAGFHYATAEDLFNFLKALRKGKLLKKETVKLMHQPKTKGYNTHIGYGVDIDSRYNQKIIGQSGGWYGIHNELLHFTKDQYMVIILSNQDDDGKKGASGVKNFFIQLFAKKN</sequence>
<evidence type="ECO:0000313" key="7">
    <source>
        <dbReference type="Proteomes" id="UP001597526"/>
    </source>
</evidence>
<dbReference type="GO" id="GO:0016787">
    <property type="term" value="F:hydrolase activity"/>
    <property type="evidence" value="ECO:0007669"/>
    <property type="project" value="UniProtKB-KW"/>
</dbReference>
<reference evidence="7" key="1">
    <citation type="journal article" date="2019" name="Int. J. Syst. Evol. Microbiol.">
        <title>The Global Catalogue of Microorganisms (GCM) 10K type strain sequencing project: providing services to taxonomists for standard genome sequencing and annotation.</title>
        <authorList>
            <consortium name="The Broad Institute Genomics Platform"/>
            <consortium name="The Broad Institute Genome Sequencing Center for Infectious Disease"/>
            <person name="Wu L."/>
            <person name="Ma J."/>
        </authorList>
    </citation>
    <scope>NUCLEOTIDE SEQUENCE [LARGE SCALE GENOMIC DNA]</scope>
    <source>
        <strain evidence="7">KCTC 52368</strain>
    </source>
</reference>
<dbReference type="EMBL" id="JBHULB010000014">
    <property type="protein sequence ID" value="MFD2587460.1"/>
    <property type="molecule type" value="Genomic_DNA"/>
</dbReference>
<accession>A0ABW5MYF8</accession>
<feature type="transmembrane region" description="Helical" evidence="3">
    <location>
        <begin position="119"/>
        <end position="139"/>
    </location>
</feature>
<feature type="transmembrane region" description="Helical" evidence="3">
    <location>
        <begin position="80"/>
        <end position="99"/>
    </location>
</feature>
<feature type="transmembrane region" description="Helical" evidence="3">
    <location>
        <begin position="43"/>
        <end position="60"/>
    </location>
</feature>
<proteinExistence type="predicted"/>
<dbReference type="SUPFAM" id="SSF56601">
    <property type="entry name" value="beta-lactamase/transpeptidase-like"/>
    <property type="match status" value="1"/>
</dbReference>
<protein>
    <submittedName>
        <fullName evidence="6">Serine hydrolase</fullName>
    </submittedName>
</protein>
<feature type="domain" description="Beta-lactamase-related" evidence="4">
    <location>
        <begin position="309"/>
        <end position="610"/>
    </location>
</feature>
<evidence type="ECO:0000256" key="2">
    <source>
        <dbReference type="ARBA" id="ARBA00023136"/>
    </source>
</evidence>
<comment type="caution">
    <text evidence="6">The sequence shown here is derived from an EMBL/GenBank/DDBJ whole genome shotgun (WGS) entry which is preliminary data.</text>
</comment>
<dbReference type="Pfam" id="PF02517">
    <property type="entry name" value="Rce1-like"/>
    <property type="match status" value="1"/>
</dbReference>
<feature type="domain" description="CAAX prenyl protease 2/Lysostaphin resistance protein A-like" evidence="5">
    <location>
        <begin position="120"/>
        <end position="206"/>
    </location>
</feature>
<evidence type="ECO:0000313" key="6">
    <source>
        <dbReference type="EMBL" id="MFD2587460.1"/>
    </source>
</evidence>
<keyword evidence="2 3" id="KW-0472">Membrane</keyword>